<proteinExistence type="predicted"/>
<gene>
    <name evidence="1" type="ORF">SDC9_151258</name>
</gene>
<comment type="caution">
    <text evidence="1">The sequence shown here is derived from an EMBL/GenBank/DDBJ whole genome shotgun (WGS) entry which is preliminary data.</text>
</comment>
<protein>
    <submittedName>
        <fullName evidence="1">Uncharacterized protein</fullName>
    </submittedName>
</protein>
<dbReference type="EMBL" id="VSSQ01049946">
    <property type="protein sequence ID" value="MPN04022.1"/>
    <property type="molecule type" value="Genomic_DNA"/>
</dbReference>
<sequence>MTRKQMLDIGEHQLLMLLLVLQAQCDELSNSLLRRRAFLFHDGHQRQHLLIHHSAIGHDLRQSRSGQQAPLGSGMACTHLLVIGVEQHAKTAVKSLMPWLVHGQYKGFEEPAGMGQMPFGRTGVRHGLHAGVFCRQGRSQLLRAGPHPLVLLRQHYPVPGSRRHGFRHGHE</sequence>
<organism evidence="1">
    <name type="scientific">bioreactor metagenome</name>
    <dbReference type="NCBI Taxonomy" id="1076179"/>
    <lineage>
        <taxon>unclassified sequences</taxon>
        <taxon>metagenomes</taxon>
        <taxon>ecological metagenomes</taxon>
    </lineage>
</organism>
<reference evidence="1" key="1">
    <citation type="submission" date="2019-08" db="EMBL/GenBank/DDBJ databases">
        <authorList>
            <person name="Kucharzyk K."/>
            <person name="Murdoch R.W."/>
            <person name="Higgins S."/>
            <person name="Loffler F."/>
        </authorList>
    </citation>
    <scope>NUCLEOTIDE SEQUENCE</scope>
</reference>
<name>A0A645ERW1_9ZZZZ</name>
<evidence type="ECO:0000313" key="1">
    <source>
        <dbReference type="EMBL" id="MPN04022.1"/>
    </source>
</evidence>
<accession>A0A645ERW1</accession>
<dbReference type="AlphaFoldDB" id="A0A645ERW1"/>